<organism evidence="1 2">
    <name type="scientific">Nyctiprogne leucopyga</name>
    <dbReference type="NCBI Taxonomy" id="382315"/>
    <lineage>
        <taxon>Eukaryota</taxon>
        <taxon>Metazoa</taxon>
        <taxon>Chordata</taxon>
        <taxon>Craniata</taxon>
        <taxon>Vertebrata</taxon>
        <taxon>Euteleostomi</taxon>
        <taxon>Archelosauria</taxon>
        <taxon>Archosauria</taxon>
        <taxon>Dinosauria</taxon>
        <taxon>Saurischia</taxon>
        <taxon>Theropoda</taxon>
        <taxon>Coelurosauria</taxon>
        <taxon>Aves</taxon>
        <taxon>Neognathae</taxon>
        <taxon>Neoaves</taxon>
        <taxon>Strisores</taxon>
        <taxon>Caprimulgiformes</taxon>
        <taxon>Caprimulgidae</taxon>
        <taxon>Chordeilinae</taxon>
        <taxon>Nyctiprogne</taxon>
    </lineage>
</organism>
<evidence type="ECO:0000313" key="1">
    <source>
        <dbReference type="EMBL" id="NXW48532.1"/>
    </source>
</evidence>
<dbReference type="Proteomes" id="UP000551823">
    <property type="component" value="Unassembled WGS sequence"/>
</dbReference>
<evidence type="ECO:0000313" key="2">
    <source>
        <dbReference type="Proteomes" id="UP000551823"/>
    </source>
</evidence>
<sequence>YKITKFFWCNGTAANPYKGLPEIAKYWDKITETQEGFWRAPEGLFWICGKRAYSELPSNWRGSCTLGIIQPGF</sequence>
<comment type="caution">
    <text evidence="1">The sequence shown here is derived from an EMBL/GenBank/DDBJ whole genome shotgun (WGS) entry which is preliminary data.</text>
</comment>
<keyword evidence="2" id="KW-1185">Reference proteome</keyword>
<feature type="non-terminal residue" evidence="1">
    <location>
        <position position="73"/>
    </location>
</feature>
<reference evidence="1 2" key="1">
    <citation type="submission" date="2019-09" db="EMBL/GenBank/DDBJ databases">
        <title>Bird 10,000 Genomes (B10K) Project - Family phase.</title>
        <authorList>
            <person name="Zhang G."/>
        </authorList>
    </citation>
    <scope>NUCLEOTIDE SEQUENCE [LARGE SCALE GENOMIC DNA]</scope>
    <source>
        <strain evidence="1">B10K-DU-005-01</strain>
    </source>
</reference>
<dbReference type="EMBL" id="VZZU01002382">
    <property type="protein sequence ID" value="NXW48532.1"/>
    <property type="molecule type" value="Genomic_DNA"/>
</dbReference>
<proteinExistence type="predicted"/>
<dbReference type="AlphaFoldDB" id="A0A7L4CFS3"/>
<gene>
    <name evidence="1" type="primary">Erv31_1</name>
    <name evidence="1" type="ORF">NYCLEU_R15124</name>
</gene>
<accession>A0A7L4CFS3</accession>
<feature type="non-terminal residue" evidence="1">
    <location>
        <position position="1"/>
    </location>
</feature>
<name>A0A7L4CFS3_9AVES</name>
<protein>
    <submittedName>
        <fullName evidence="1">ENR1 protein</fullName>
    </submittedName>
</protein>